<reference evidence="6 7" key="1">
    <citation type="submission" date="2020-05" db="EMBL/GenBank/DDBJ databases">
        <authorList>
            <person name="Niu N."/>
        </authorList>
    </citation>
    <scope>NUCLEOTIDE SEQUENCE [LARGE SCALE GENOMIC DNA]</scope>
    <source>
        <strain evidence="6 7">LMG10982</strain>
    </source>
</reference>
<dbReference type="InterPro" id="IPR009057">
    <property type="entry name" value="Homeodomain-like_sf"/>
</dbReference>
<dbReference type="PRINTS" id="PR00032">
    <property type="entry name" value="HTHARAC"/>
</dbReference>
<dbReference type="Pfam" id="PF12833">
    <property type="entry name" value="HTH_18"/>
    <property type="match status" value="1"/>
</dbReference>
<dbReference type="GO" id="GO:0003700">
    <property type="term" value="F:DNA-binding transcription factor activity"/>
    <property type="evidence" value="ECO:0007669"/>
    <property type="project" value="InterPro"/>
</dbReference>
<accession>A0A7Y4P5P6</accession>
<dbReference type="InterPro" id="IPR020449">
    <property type="entry name" value="Tscrpt_reg_AraC-type_HTH"/>
</dbReference>
<proteinExistence type="predicted"/>
<evidence type="ECO:0000313" key="6">
    <source>
        <dbReference type="EMBL" id="NOL49079.1"/>
    </source>
</evidence>
<dbReference type="GO" id="GO:0043565">
    <property type="term" value="F:sequence-specific DNA binding"/>
    <property type="evidence" value="ECO:0007669"/>
    <property type="project" value="InterPro"/>
</dbReference>
<dbReference type="Gene3D" id="1.10.10.60">
    <property type="entry name" value="Homeodomain-like"/>
    <property type="match status" value="1"/>
</dbReference>
<dbReference type="PANTHER" id="PTHR43280:SF28">
    <property type="entry name" value="HTH-TYPE TRANSCRIPTIONAL ACTIVATOR RHAS"/>
    <property type="match status" value="1"/>
</dbReference>
<dbReference type="PROSITE" id="PS01124">
    <property type="entry name" value="HTH_ARAC_FAMILY_2"/>
    <property type="match status" value="1"/>
</dbReference>
<evidence type="ECO:0000256" key="1">
    <source>
        <dbReference type="ARBA" id="ARBA00023015"/>
    </source>
</evidence>
<evidence type="ECO:0000256" key="3">
    <source>
        <dbReference type="ARBA" id="ARBA00023163"/>
    </source>
</evidence>
<keyword evidence="7" id="KW-1185">Reference proteome</keyword>
<dbReference type="Proteomes" id="UP000541421">
    <property type="component" value="Unassembled WGS sequence"/>
</dbReference>
<dbReference type="EMBL" id="JABGBO010000002">
    <property type="protein sequence ID" value="NOL49079.1"/>
    <property type="molecule type" value="Genomic_DNA"/>
</dbReference>
<evidence type="ECO:0000313" key="7">
    <source>
        <dbReference type="Proteomes" id="UP000541421"/>
    </source>
</evidence>
<dbReference type="SUPFAM" id="SSF46689">
    <property type="entry name" value="Homeodomain-like"/>
    <property type="match status" value="1"/>
</dbReference>
<keyword evidence="2" id="KW-0238">DNA-binding</keyword>
<sequence length="326" mass="37954">MQQTASINRQTESFNKQPSSFDKATSFSNELTEHLNSEQFIHLTHSDEVHDWLEGTYDFNEFNSGIHVHGGVLTPKKNMDCSRMVDSYVNFIVLLEGQLRFSINNHLYEIPAKGGRIIMVSIAQESLFTRHLIQGERCVKVAVKGIEKWLRQYYKKTVCPAVFDDTVRIWTLTPEIRELCLFFLKQHENSLYQQLHQEANALHLLAELWRTFEQHSDAQTHNVLPNPTHAFTQQLNAIFQPSWHISDLAKALNISERTLQRRVQEHFGLTIHAWLRHKKMKYALHALKHSTLSIGEISYECGYKHVSNFTQAFKQYFDCTPAQVKE</sequence>
<dbReference type="InterPro" id="IPR018062">
    <property type="entry name" value="HTH_AraC-typ_CS"/>
</dbReference>
<dbReference type="RefSeq" id="WP_171588037.1">
    <property type="nucleotide sequence ID" value="NZ_JABGBO010000002.1"/>
</dbReference>
<dbReference type="SMART" id="SM00342">
    <property type="entry name" value="HTH_ARAC"/>
    <property type="match status" value="1"/>
</dbReference>
<name>A0A7Y4P5P6_9BURK</name>
<keyword evidence="3" id="KW-0804">Transcription</keyword>
<protein>
    <submittedName>
        <fullName evidence="6">Helix-turn-helix transcriptional regulator</fullName>
    </submittedName>
</protein>
<dbReference type="InterPro" id="IPR018060">
    <property type="entry name" value="HTH_AraC"/>
</dbReference>
<dbReference type="PROSITE" id="PS00041">
    <property type="entry name" value="HTH_ARAC_FAMILY_1"/>
    <property type="match status" value="1"/>
</dbReference>
<evidence type="ECO:0000259" key="5">
    <source>
        <dbReference type="PROSITE" id="PS01124"/>
    </source>
</evidence>
<gene>
    <name evidence="6" type="ORF">HKX40_02835</name>
</gene>
<keyword evidence="1" id="KW-0805">Transcription regulation</keyword>
<comment type="caution">
    <text evidence="6">The sequence shown here is derived from an EMBL/GenBank/DDBJ whole genome shotgun (WGS) entry which is preliminary data.</text>
</comment>
<organism evidence="6 7">
    <name type="scientific">Pelistega europaea</name>
    <dbReference type="NCBI Taxonomy" id="106147"/>
    <lineage>
        <taxon>Bacteria</taxon>
        <taxon>Pseudomonadati</taxon>
        <taxon>Pseudomonadota</taxon>
        <taxon>Betaproteobacteria</taxon>
        <taxon>Burkholderiales</taxon>
        <taxon>Alcaligenaceae</taxon>
        <taxon>Pelistega</taxon>
    </lineage>
</organism>
<feature type="region of interest" description="Disordered" evidence="4">
    <location>
        <begin position="1"/>
        <end position="22"/>
    </location>
</feature>
<evidence type="ECO:0000256" key="2">
    <source>
        <dbReference type="ARBA" id="ARBA00023125"/>
    </source>
</evidence>
<dbReference type="PANTHER" id="PTHR43280">
    <property type="entry name" value="ARAC-FAMILY TRANSCRIPTIONAL REGULATOR"/>
    <property type="match status" value="1"/>
</dbReference>
<evidence type="ECO:0000256" key="4">
    <source>
        <dbReference type="SAM" id="MobiDB-lite"/>
    </source>
</evidence>
<dbReference type="AlphaFoldDB" id="A0A7Y4P5P6"/>
<feature type="domain" description="HTH araC/xylS-type" evidence="5">
    <location>
        <begin position="229"/>
        <end position="326"/>
    </location>
</feature>